<reference evidence="2" key="1">
    <citation type="journal article" date="2014" name="Front. Microbiol.">
        <title>High frequency of phylogenetically diverse reductive dehalogenase-homologous genes in deep subseafloor sedimentary metagenomes.</title>
        <authorList>
            <person name="Kawai M."/>
            <person name="Futagami T."/>
            <person name="Toyoda A."/>
            <person name="Takaki Y."/>
            <person name="Nishi S."/>
            <person name="Hori S."/>
            <person name="Arai W."/>
            <person name="Tsubouchi T."/>
            <person name="Morono Y."/>
            <person name="Uchiyama I."/>
            <person name="Ito T."/>
            <person name="Fujiyama A."/>
            <person name="Inagaki F."/>
            <person name="Takami H."/>
        </authorList>
    </citation>
    <scope>NUCLEOTIDE SEQUENCE</scope>
    <source>
        <strain evidence="2">Expedition CK06-06</strain>
    </source>
</reference>
<dbReference type="EMBL" id="BARS01058338">
    <property type="protein sequence ID" value="GAG47570.1"/>
    <property type="molecule type" value="Genomic_DNA"/>
</dbReference>
<dbReference type="GO" id="GO:0052621">
    <property type="term" value="F:diguanylate cyclase activity"/>
    <property type="evidence" value="ECO:0007669"/>
    <property type="project" value="TreeGrafter"/>
</dbReference>
<dbReference type="AlphaFoldDB" id="X0XW29"/>
<dbReference type="SMART" id="SM00267">
    <property type="entry name" value="GGDEF"/>
    <property type="match status" value="1"/>
</dbReference>
<gene>
    <name evidence="2" type="ORF">S01H1_85124</name>
</gene>
<dbReference type="SUPFAM" id="SSF55073">
    <property type="entry name" value="Nucleotide cyclase"/>
    <property type="match status" value="1"/>
</dbReference>
<dbReference type="Gene3D" id="3.30.70.270">
    <property type="match status" value="1"/>
</dbReference>
<feature type="domain" description="GGDEF" evidence="1">
    <location>
        <begin position="29"/>
        <end position="106"/>
    </location>
</feature>
<comment type="caution">
    <text evidence="2">The sequence shown here is derived from an EMBL/GenBank/DDBJ whole genome shotgun (WGS) entry which is preliminary data.</text>
</comment>
<sequence>IDSLTGCYNRRYGLELLDRQIKLSHRSKSPILLAFLDIDGFKAINDTFGHEEGDKVLKEVVELLKSTLREIDIICRMGGDEFLLIFPDSSLKEASLIKERLNKDLT</sequence>
<evidence type="ECO:0000259" key="1">
    <source>
        <dbReference type="PROSITE" id="PS50887"/>
    </source>
</evidence>
<dbReference type="InterPro" id="IPR029787">
    <property type="entry name" value="Nucleotide_cyclase"/>
</dbReference>
<proteinExistence type="predicted"/>
<dbReference type="PROSITE" id="PS50887">
    <property type="entry name" value="GGDEF"/>
    <property type="match status" value="1"/>
</dbReference>
<evidence type="ECO:0000313" key="2">
    <source>
        <dbReference type="EMBL" id="GAG47570.1"/>
    </source>
</evidence>
<accession>X0XW29</accession>
<protein>
    <recommendedName>
        <fullName evidence="1">GGDEF domain-containing protein</fullName>
    </recommendedName>
</protein>
<dbReference type="PANTHER" id="PTHR45138:SF9">
    <property type="entry name" value="DIGUANYLATE CYCLASE DGCM-RELATED"/>
    <property type="match status" value="1"/>
</dbReference>
<dbReference type="Pfam" id="PF00990">
    <property type="entry name" value="GGDEF"/>
    <property type="match status" value="1"/>
</dbReference>
<dbReference type="NCBIfam" id="TIGR00254">
    <property type="entry name" value="GGDEF"/>
    <property type="match status" value="1"/>
</dbReference>
<dbReference type="InterPro" id="IPR050469">
    <property type="entry name" value="Diguanylate_Cyclase"/>
</dbReference>
<dbReference type="InterPro" id="IPR043128">
    <property type="entry name" value="Rev_trsase/Diguanyl_cyclase"/>
</dbReference>
<feature type="non-terminal residue" evidence="2">
    <location>
        <position position="106"/>
    </location>
</feature>
<dbReference type="InterPro" id="IPR000160">
    <property type="entry name" value="GGDEF_dom"/>
</dbReference>
<feature type="non-terminal residue" evidence="2">
    <location>
        <position position="1"/>
    </location>
</feature>
<dbReference type="PANTHER" id="PTHR45138">
    <property type="entry name" value="REGULATORY COMPONENTS OF SENSORY TRANSDUCTION SYSTEM"/>
    <property type="match status" value="1"/>
</dbReference>
<dbReference type="CDD" id="cd01949">
    <property type="entry name" value="GGDEF"/>
    <property type="match status" value="1"/>
</dbReference>
<name>X0XW29_9ZZZZ</name>
<organism evidence="2">
    <name type="scientific">marine sediment metagenome</name>
    <dbReference type="NCBI Taxonomy" id="412755"/>
    <lineage>
        <taxon>unclassified sequences</taxon>
        <taxon>metagenomes</taxon>
        <taxon>ecological metagenomes</taxon>
    </lineage>
</organism>